<proteinExistence type="predicted"/>
<evidence type="ECO:0000313" key="3">
    <source>
        <dbReference type="Proteomes" id="UP000589896"/>
    </source>
</evidence>
<dbReference type="InterPro" id="IPR007939">
    <property type="entry name" value="Cu-R_B_prcur"/>
</dbReference>
<dbReference type="SUPFAM" id="SSF103515">
    <property type="entry name" value="Autotransporter"/>
    <property type="match status" value="1"/>
</dbReference>
<sequence length="311" mass="33531">MGHCTMPASSEHLHGHSATPAAPGCTADHAAMGHCTMPASSGHAHEYPSTPAAPACTPEHAAIGHCTMPSAGRATPRTPIPVPTAADIAAAFPSLDHHSMEHASAVNWMVLVDRLEVWGADDGTGQAWEATAWVGTDLDRLWLRSEGEREGGRSGALELEALYGRSVHPWWDVVMGVRHDTRPASRTWAALGVQGLAPYMFEVSATAYAASGGQVQIRMEAEYDMRITNRLILQPQIEATIALKDEPAAHLGSGVAMLDAGLRLRYEFSRRFAPYFGLAHERAFGGTARHRRTAGEHARDTHLVAGIRVWF</sequence>
<feature type="region of interest" description="Disordered" evidence="1">
    <location>
        <begin position="1"/>
        <end position="20"/>
    </location>
</feature>
<keyword evidence="3" id="KW-1185">Reference proteome</keyword>
<dbReference type="GO" id="GO:0009279">
    <property type="term" value="C:cell outer membrane"/>
    <property type="evidence" value="ECO:0007669"/>
    <property type="project" value="InterPro"/>
</dbReference>
<dbReference type="Proteomes" id="UP000589896">
    <property type="component" value="Unassembled WGS sequence"/>
</dbReference>
<dbReference type="Pfam" id="PF05275">
    <property type="entry name" value="CopB"/>
    <property type="match status" value="1"/>
</dbReference>
<evidence type="ECO:0000256" key="1">
    <source>
        <dbReference type="SAM" id="MobiDB-lite"/>
    </source>
</evidence>
<dbReference type="GO" id="GO:0005507">
    <property type="term" value="F:copper ion binding"/>
    <property type="evidence" value="ECO:0007669"/>
    <property type="project" value="InterPro"/>
</dbReference>
<protein>
    <submittedName>
        <fullName evidence="2">Copper resistance protein B</fullName>
    </submittedName>
</protein>
<gene>
    <name evidence="2" type="ORF">H0E82_08345</name>
</gene>
<dbReference type="InterPro" id="IPR036709">
    <property type="entry name" value="Autotransporte_beta_dom_sf"/>
</dbReference>
<name>A0A7Z0QQ42_9GAMM</name>
<reference evidence="2 3" key="1">
    <citation type="submission" date="2020-07" db="EMBL/GenBank/DDBJ databases">
        <title>isolation of Luteimonas sp. SJ-16.</title>
        <authorList>
            <person name="Huang X.-X."/>
            <person name="Xu L."/>
            <person name="Sun J.-Q."/>
        </authorList>
    </citation>
    <scope>NUCLEOTIDE SEQUENCE [LARGE SCALE GENOMIC DNA]</scope>
    <source>
        <strain evidence="2 3">SJ-16</strain>
    </source>
</reference>
<comment type="caution">
    <text evidence="2">The sequence shown here is derived from an EMBL/GenBank/DDBJ whole genome shotgun (WGS) entry which is preliminary data.</text>
</comment>
<organism evidence="2 3">
    <name type="scientific">Luteimonas deserti</name>
    <dbReference type="NCBI Taxonomy" id="2752306"/>
    <lineage>
        <taxon>Bacteria</taxon>
        <taxon>Pseudomonadati</taxon>
        <taxon>Pseudomonadota</taxon>
        <taxon>Gammaproteobacteria</taxon>
        <taxon>Lysobacterales</taxon>
        <taxon>Lysobacteraceae</taxon>
        <taxon>Luteimonas</taxon>
    </lineage>
</organism>
<accession>A0A7Z0QQ42</accession>
<dbReference type="AlphaFoldDB" id="A0A7Z0QQ42"/>
<dbReference type="EMBL" id="JACCJZ010000015">
    <property type="protein sequence ID" value="NYZ62772.1"/>
    <property type="molecule type" value="Genomic_DNA"/>
</dbReference>
<evidence type="ECO:0000313" key="2">
    <source>
        <dbReference type="EMBL" id="NYZ62772.1"/>
    </source>
</evidence>
<dbReference type="GO" id="GO:0006878">
    <property type="term" value="P:intracellular copper ion homeostasis"/>
    <property type="evidence" value="ECO:0007669"/>
    <property type="project" value="InterPro"/>
</dbReference>